<reference evidence="2" key="1">
    <citation type="submission" date="2016-09" db="EMBL/GenBank/DDBJ databases">
        <authorList>
            <person name="Gulvik C.A."/>
        </authorList>
    </citation>
    <scope>NUCLEOTIDE SEQUENCE [LARGE SCALE GENOMIC DNA]</scope>
    <source>
        <strain evidence="2">LMG 8895</strain>
    </source>
</reference>
<organism evidence="1 2">
    <name type="scientific">Enterococcus termitis</name>
    <dbReference type="NCBI Taxonomy" id="332950"/>
    <lineage>
        <taxon>Bacteria</taxon>
        <taxon>Bacillati</taxon>
        <taxon>Bacillota</taxon>
        <taxon>Bacilli</taxon>
        <taxon>Lactobacillales</taxon>
        <taxon>Enterococcaceae</taxon>
        <taxon>Enterococcus</taxon>
    </lineage>
</organism>
<sequence>MSEFERIVKELDCFLDEYDIQNHQILNTFYFELKNELYELFNEYKRKELLPLVTCMLQLESKIQLLSFYLRTMDQLKLAETEIVRLIKSEYQLYIFDSMLCKENIEKPSMLFKQVQKTSKNKNGHCSVLCFR</sequence>
<proteinExistence type="predicted"/>
<name>A0A1E5GVS5_9ENTE</name>
<evidence type="ECO:0000313" key="2">
    <source>
        <dbReference type="Proteomes" id="UP000095094"/>
    </source>
</evidence>
<gene>
    <name evidence="1" type="ORF">BCR25_04000</name>
</gene>
<comment type="caution">
    <text evidence="1">The sequence shown here is derived from an EMBL/GenBank/DDBJ whole genome shotgun (WGS) entry which is preliminary data.</text>
</comment>
<dbReference type="Proteomes" id="UP000095094">
    <property type="component" value="Unassembled WGS sequence"/>
</dbReference>
<dbReference type="InterPro" id="IPR054275">
    <property type="entry name" value="DUF7006"/>
</dbReference>
<keyword evidence="2" id="KW-1185">Reference proteome</keyword>
<dbReference type="RefSeq" id="WP_069663163.1">
    <property type="nucleotide sequence ID" value="NZ_JBHUJJ010000001.1"/>
</dbReference>
<protein>
    <submittedName>
        <fullName evidence="1">Uncharacterized protein</fullName>
    </submittedName>
</protein>
<evidence type="ECO:0000313" key="1">
    <source>
        <dbReference type="EMBL" id="OEG16766.1"/>
    </source>
</evidence>
<dbReference type="EMBL" id="MIJY01000012">
    <property type="protein sequence ID" value="OEG16766.1"/>
    <property type="molecule type" value="Genomic_DNA"/>
</dbReference>
<dbReference type="Pfam" id="PF22652">
    <property type="entry name" value="DUF7006"/>
    <property type="match status" value="1"/>
</dbReference>
<accession>A0A1E5GVS5</accession>
<dbReference type="AlphaFoldDB" id="A0A1E5GVS5"/>